<evidence type="ECO:0000256" key="3">
    <source>
        <dbReference type="ARBA" id="ARBA00022840"/>
    </source>
</evidence>
<name>A0A2T0GX28_ACTMO</name>
<dbReference type="InterPro" id="IPR027417">
    <property type="entry name" value="P-loop_NTPase"/>
</dbReference>
<organism evidence="5 6">
    <name type="scientific">Actinopolyspora mortivallis</name>
    <dbReference type="NCBI Taxonomy" id="33906"/>
    <lineage>
        <taxon>Bacteria</taxon>
        <taxon>Bacillati</taxon>
        <taxon>Actinomycetota</taxon>
        <taxon>Actinomycetes</taxon>
        <taxon>Actinopolysporales</taxon>
        <taxon>Actinopolysporaceae</taxon>
        <taxon>Actinopolyspora</taxon>
    </lineage>
</organism>
<dbReference type="Gene3D" id="3.40.50.300">
    <property type="entry name" value="P-loop containing nucleotide triphosphate hydrolases"/>
    <property type="match status" value="1"/>
</dbReference>
<dbReference type="FunFam" id="3.40.50.300:FF:000134">
    <property type="entry name" value="Iron-enterobactin ABC transporter ATP-binding protein"/>
    <property type="match status" value="1"/>
</dbReference>
<evidence type="ECO:0000313" key="6">
    <source>
        <dbReference type="Proteomes" id="UP000239352"/>
    </source>
</evidence>
<dbReference type="PROSITE" id="PS50893">
    <property type="entry name" value="ABC_TRANSPORTER_2"/>
    <property type="match status" value="1"/>
</dbReference>
<dbReference type="InterPro" id="IPR003593">
    <property type="entry name" value="AAA+_ATPase"/>
</dbReference>
<dbReference type="RefSeq" id="WP_106113556.1">
    <property type="nucleotide sequence ID" value="NZ_PVSR01000011.1"/>
</dbReference>
<dbReference type="GO" id="GO:0016887">
    <property type="term" value="F:ATP hydrolysis activity"/>
    <property type="evidence" value="ECO:0007669"/>
    <property type="project" value="InterPro"/>
</dbReference>
<evidence type="ECO:0000259" key="4">
    <source>
        <dbReference type="PROSITE" id="PS50893"/>
    </source>
</evidence>
<gene>
    <name evidence="5" type="ORF">CEP50_09405</name>
</gene>
<dbReference type="Pfam" id="PF00005">
    <property type="entry name" value="ABC_tran"/>
    <property type="match status" value="1"/>
</dbReference>
<dbReference type="PANTHER" id="PTHR42794:SF2">
    <property type="entry name" value="ABC TRANSPORTER ATP-BINDING PROTEIN"/>
    <property type="match status" value="1"/>
</dbReference>
<dbReference type="SMART" id="SM00382">
    <property type="entry name" value="AAA"/>
    <property type="match status" value="1"/>
</dbReference>
<dbReference type="InterPro" id="IPR017871">
    <property type="entry name" value="ABC_transporter-like_CS"/>
</dbReference>
<keyword evidence="6" id="KW-1185">Reference proteome</keyword>
<dbReference type="GO" id="GO:0005524">
    <property type="term" value="F:ATP binding"/>
    <property type="evidence" value="ECO:0007669"/>
    <property type="project" value="UniProtKB-KW"/>
</dbReference>
<evidence type="ECO:0000313" key="5">
    <source>
        <dbReference type="EMBL" id="PRW63669.1"/>
    </source>
</evidence>
<dbReference type="Proteomes" id="UP000239352">
    <property type="component" value="Unassembled WGS sequence"/>
</dbReference>
<evidence type="ECO:0000256" key="1">
    <source>
        <dbReference type="ARBA" id="ARBA00022448"/>
    </source>
</evidence>
<protein>
    <submittedName>
        <fullName evidence="5">ABC transporter ATP-binding protein</fullName>
    </submittedName>
</protein>
<keyword evidence="3 5" id="KW-0067">ATP-binding</keyword>
<evidence type="ECO:0000256" key="2">
    <source>
        <dbReference type="ARBA" id="ARBA00022741"/>
    </source>
</evidence>
<dbReference type="AlphaFoldDB" id="A0A2T0GX28"/>
<dbReference type="STRING" id="1050202.GCA_000384035_01399"/>
<dbReference type="InterPro" id="IPR003439">
    <property type="entry name" value="ABC_transporter-like_ATP-bd"/>
</dbReference>
<sequence length="263" mass="28142">MHVTLDGVSVRHAGATLVRDLTLHARSGEVLGLVGPNGSGKSTALRCVYRAIRPSSGTVWLGNTRLEELSPRESARTVAAVTQGNEVGLDFTVAETVAMGRFPHPARPRDAADSVESLCRTAMLRTDIADLAGRGLLSLSGGQRQRVMIARALVQQPSVLVLDEPTNHLDVRHRISLLRYLRECGLTVLVALHDLNLAALCCDRIAVFGDGSVTSTGAPAEVLTPETVRRVFGVTPDVVPHPRTGVPQLHYALDPENTEGNDS</sequence>
<dbReference type="SUPFAM" id="SSF52540">
    <property type="entry name" value="P-loop containing nucleoside triphosphate hydrolases"/>
    <property type="match status" value="1"/>
</dbReference>
<feature type="domain" description="ABC transporter" evidence="4">
    <location>
        <begin position="3"/>
        <end position="235"/>
    </location>
</feature>
<reference evidence="5 6" key="1">
    <citation type="submission" date="2018-03" db="EMBL/GenBank/DDBJ databases">
        <title>Actinopolyspora mortivallis from Sahara, screening for active biomolecules.</title>
        <authorList>
            <person name="Selama O."/>
            <person name="Wellington E.M.H."/>
            <person name="Hacene H."/>
        </authorList>
    </citation>
    <scope>NUCLEOTIDE SEQUENCE [LARGE SCALE GENOMIC DNA]</scope>
    <source>
        <strain evidence="5 6">M5A</strain>
    </source>
</reference>
<dbReference type="PANTHER" id="PTHR42794">
    <property type="entry name" value="HEMIN IMPORT ATP-BINDING PROTEIN HMUV"/>
    <property type="match status" value="1"/>
</dbReference>
<accession>A0A2T0GX28</accession>
<keyword evidence="2" id="KW-0547">Nucleotide-binding</keyword>
<comment type="caution">
    <text evidence="5">The sequence shown here is derived from an EMBL/GenBank/DDBJ whole genome shotgun (WGS) entry which is preliminary data.</text>
</comment>
<proteinExistence type="predicted"/>
<keyword evidence="1" id="KW-0813">Transport</keyword>
<dbReference type="InParanoid" id="A0A2T0GX28"/>
<dbReference type="PROSITE" id="PS00211">
    <property type="entry name" value="ABC_TRANSPORTER_1"/>
    <property type="match status" value="1"/>
</dbReference>
<dbReference type="EMBL" id="PVSR01000011">
    <property type="protein sequence ID" value="PRW63669.1"/>
    <property type="molecule type" value="Genomic_DNA"/>
</dbReference>
<dbReference type="CDD" id="cd03214">
    <property type="entry name" value="ABC_Iron-Siderophores_B12_Hemin"/>
    <property type="match status" value="1"/>
</dbReference>